<dbReference type="PROSITE" id="PS51766">
    <property type="entry name" value="DOCKERIN"/>
    <property type="match status" value="1"/>
</dbReference>
<accession>A0A1U7CSM4</accession>
<dbReference type="Gene3D" id="1.10.1330.10">
    <property type="entry name" value="Dockerin domain"/>
    <property type="match status" value="1"/>
</dbReference>
<dbReference type="AlphaFoldDB" id="A0A1U7CSM4"/>
<evidence type="ECO:0000313" key="2">
    <source>
        <dbReference type="EMBL" id="APW61908.1"/>
    </source>
</evidence>
<sequence length="714" mass="75626">MMASDLASGVLGALTATVPENARSVSIPFTIAPSDFTFPAGGSRVTLKIEVTDLDGGRISVAGLASTARGASRPTSLRAGSNGLLVTVPAGDFAVRVNARAGDSLQAVVRLAGDVNGDYAVDSQDLQLIASARGSRAGQPGYIAAADLQNNGRIDSTDLLLARRNLGAASSARAVSLSLAINAEQDPEQDREVVDSAVTLVGRAEPGAVVTLVNETSGAAGGKTVAGADGGYAFANVPLALGTNTYQVASVSDLGQKAALTQTFTRVASQGAAMTSTERMAHFNLTNIKGMAYTPEPSDFAPGTPNPPNPYFDSDFFNSYYTPMWSSAQGIQGFTSNGRAVNGRGDLKSMESLGVDFLHIYNWNSQRDHTTFLQTLVADGMTVNVPISNYVFSLPMNGALGNPPYRHQLSYVQEIFNQVYPNWRSGDTKPVAGISMWSIGNEPDNTGGDIMPDAVAKVAQMIVYLEDQANIPDGQRLPITVPLSWATSYGGTSYSNPTPSVGAVEALYAAFNATTDFTASAMNLRNPVSEPYTAVQMTVPKLPSDFFATRFVWANNPVGNDVAGFLGLQQVGYAPYNHPVGANAQIPWSTIPMIFYEVGATSIETDPKNPPKSPETQAATDKKQLADMATARGNGQNLNFYGGAVFQSLDQTTHKVGSESGFGVQAFKRVNSRFSYQTITDASQYVLSFISNTWRLDDITPKPALKVVRDAFKG</sequence>
<protein>
    <recommendedName>
        <fullName evidence="1">Dockerin domain-containing protein</fullName>
    </recommendedName>
</protein>
<dbReference type="RefSeq" id="WP_076347619.1">
    <property type="nucleotide sequence ID" value="NZ_CP019082.1"/>
</dbReference>
<dbReference type="InterPro" id="IPR036439">
    <property type="entry name" value="Dockerin_dom_sf"/>
</dbReference>
<dbReference type="SUPFAM" id="SSF63446">
    <property type="entry name" value="Type I dockerin domain"/>
    <property type="match status" value="1"/>
</dbReference>
<proteinExistence type="predicted"/>
<keyword evidence="3" id="KW-1185">Reference proteome</keyword>
<dbReference type="OrthoDB" id="8910835at2"/>
<dbReference type="GO" id="GO:0004553">
    <property type="term" value="F:hydrolase activity, hydrolyzing O-glycosyl compounds"/>
    <property type="evidence" value="ECO:0007669"/>
    <property type="project" value="InterPro"/>
</dbReference>
<gene>
    <name evidence="2" type="ORF">BSF38_03439</name>
</gene>
<dbReference type="GO" id="GO:0000272">
    <property type="term" value="P:polysaccharide catabolic process"/>
    <property type="evidence" value="ECO:0007669"/>
    <property type="project" value="InterPro"/>
</dbReference>
<dbReference type="CDD" id="cd14254">
    <property type="entry name" value="Dockerin_II"/>
    <property type="match status" value="1"/>
</dbReference>
<dbReference type="Proteomes" id="UP000186309">
    <property type="component" value="Chromosome"/>
</dbReference>
<organism evidence="2 3">
    <name type="scientific">Paludisphaera borealis</name>
    <dbReference type="NCBI Taxonomy" id="1387353"/>
    <lineage>
        <taxon>Bacteria</taxon>
        <taxon>Pseudomonadati</taxon>
        <taxon>Planctomycetota</taxon>
        <taxon>Planctomycetia</taxon>
        <taxon>Isosphaerales</taxon>
        <taxon>Isosphaeraceae</taxon>
        <taxon>Paludisphaera</taxon>
    </lineage>
</organism>
<dbReference type="KEGG" id="pbor:BSF38_03439"/>
<dbReference type="InterPro" id="IPR017853">
    <property type="entry name" value="GH"/>
</dbReference>
<name>A0A1U7CSM4_9BACT</name>
<dbReference type="InterPro" id="IPR002105">
    <property type="entry name" value="Dockerin_1_rpt"/>
</dbReference>
<dbReference type="Pfam" id="PF00404">
    <property type="entry name" value="Dockerin_1"/>
    <property type="match status" value="1"/>
</dbReference>
<feature type="domain" description="Dockerin" evidence="1">
    <location>
        <begin position="108"/>
        <end position="175"/>
    </location>
</feature>
<evidence type="ECO:0000313" key="3">
    <source>
        <dbReference type="Proteomes" id="UP000186309"/>
    </source>
</evidence>
<reference evidence="3" key="1">
    <citation type="submission" date="2016-12" db="EMBL/GenBank/DDBJ databases">
        <title>Comparative genomics of four Isosphaeraceae planctomycetes: a common pool of plasmids and glycoside hydrolase genes.</title>
        <authorList>
            <person name="Ivanova A."/>
        </authorList>
    </citation>
    <scope>NUCLEOTIDE SEQUENCE [LARGE SCALE GENOMIC DNA]</scope>
    <source>
        <strain evidence="3">PX4</strain>
    </source>
</reference>
<dbReference type="SUPFAM" id="SSF51445">
    <property type="entry name" value="(Trans)glycosidases"/>
    <property type="match status" value="1"/>
</dbReference>
<dbReference type="InterPro" id="IPR016134">
    <property type="entry name" value="Dockerin_dom"/>
</dbReference>
<dbReference type="EMBL" id="CP019082">
    <property type="protein sequence ID" value="APW61908.1"/>
    <property type="molecule type" value="Genomic_DNA"/>
</dbReference>
<evidence type="ECO:0000259" key="1">
    <source>
        <dbReference type="PROSITE" id="PS51766"/>
    </source>
</evidence>
<dbReference type="Gene3D" id="3.20.20.80">
    <property type="entry name" value="Glycosidases"/>
    <property type="match status" value="1"/>
</dbReference>